<dbReference type="EMBL" id="AJWJ01000389">
    <property type="protein sequence ID" value="KAF2071312.1"/>
    <property type="molecule type" value="Genomic_DNA"/>
</dbReference>
<dbReference type="PANTHER" id="PTHR17616:SF8">
    <property type="entry name" value="TRANSCRIPTIONAL COACTIVATOR YORKIE"/>
    <property type="match status" value="1"/>
</dbReference>
<evidence type="ECO:0000313" key="8">
    <source>
        <dbReference type="Proteomes" id="UP000695562"/>
    </source>
</evidence>
<dbReference type="InterPro" id="IPR001202">
    <property type="entry name" value="WW_dom"/>
</dbReference>
<keyword evidence="4" id="KW-0539">Nucleus</keyword>
<evidence type="ECO:0000259" key="6">
    <source>
        <dbReference type="PROSITE" id="PS50020"/>
    </source>
</evidence>
<feature type="domain" description="WW" evidence="6">
    <location>
        <begin position="307"/>
        <end position="340"/>
    </location>
</feature>
<dbReference type="PROSITE" id="PS50020">
    <property type="entry name" value="WW_DOMAIN_2"/>
    <property type="match status" value="2"/>
</dbReference>
<dbReference type="PANTHER" id="PTHR17616">
    <property type="entry name" value="YES-ASSOCIATED PROTEIN YAP1 FAMILY MEMBER"/>
    <property type="match status" value="1"/>
</dbReference>
<feature type="compositionally biased region" description="Low complexity" evidence="5">
    <location>
        <begin position="358"/>
        <end position="370"/>
    </location>
</feature>
<dbReference type="GO" id="GO:0045944">
    <property type="term" value="P:positive regulation of transcription by RNA polymerase II"/>
    <property type="evidence" value="ECO:0007669"/>
    <property type="project" value="TreeGrafter"/>
</dbReference>
<evidence type="ECO:0000256" key="4">
    <source>
        <dbReference type="ARBA" id="ARBA00023242"/>
    </source>
</evidence>
<protein>
    <recommendedName>
        <fullName evidence="6">WW domain-containing protein</fullName>
    </recommendedName>
</protein>
<dbReference type="InterPro" id="IPR051583">
    <property type="entry name" value="YAP1"/>
</dbReference>
<dbReference type="Gene3D" id="2.20.70.10">
    <property type="match status" value="2"/>
</dbReference>
<evidence type="ECO:0000256" key="2">
    <source>
        <dbReference type="ARBA" id="ARBA00004496"/>
    </source>
</evidence>
<keyword evidence="3" id="KW-0963">Cytoplasm</keyword>
<comment type="subcellular location">
    <subcellularLocation>
        <location evidence="2">Cytoplasm</location>
    </subcellularLocation>
    <subcellularLocation>
        <location evidence="1">Nucleus</location>
    </subcellularLocation>
</comment>
<evidence type="ECO:0000256" key="3">
    <source>
        <dbReference type="ARBA" id="ARBA00022490"/>
    </source>
</evidence>
<dbReference type="GO" id="GO:0035329">
    <property type="term" value="P:hippo signaling"/>
    <property type="evidence" value="ECO:0007669"/>
    <property type="project" value="TreeGrafter"/>
</dbReference>
<dbReference type="InterPro" id="IPR036020">
    <property type="entry name" value="WW_dom_sf"/>
</dbReference>
<evidence type="ECO:0000313" key="7">
    <source>
        <dbReference type="EMBL" id="KAF2071312.1"/>
    </source>
</evidence>
<dbReference type="GO" id="GO:0005737">
    <property type="term" value="C:cytoplasm"/>
    <property type="evidence" value="ECO:0007669"/>
    <property type="project" value="UniProtKB-SubCell"/>
</dbReference>
<evidence type="ECO:0000256" key="5">
    <source>
        <dbReference type="SAM" id="MobiDB-lite"/>
    </source>
</evidence>
<accession>A0A8J4V296</accession>
<dbReference type="Proteomes" id="UP000695562">
    <property type="component" value="Unassembled WGS sequence"/>
</dbReference>
<dbReference type="GO" id="GO:0003713">
    <property type="term" value="F:transcription coactivator activity"/>
    <property type="evidence" value="ECO:0007669"/>
    <property type="project" value="TreeGrafter"/>
</dbReference>
<dbReference type="SUPFAM" id="SSF51045">
    <property type="entry name" value="WW domain"/>
    <property type="match status" value="2"/>
</dbReference>
<comment type="caution">
    <text evidence="7">The sequence shown here is derived from an EMBL/GenBank/DDBJ whole genome shotgun (WGS) entry which is preliminary data.</text>
</comment>
<dbReference type="CDD" id="cd00201">
    <property type="entry name" value="WW"/>
    <property type="match status" value="2"/>
</dbReference>
<dbReference type="GO" id="GO:0005634">
    <property type="term" value="C:nucleus"/>
    <property type="evidence" value="ECO:0007669"/>
    <property type="project" value="UniProtKB-SubCell"/>
</dbReference>
<keyword evidence="8" id="KW-1185">Reference proteome</keyword>
<dbReference type="SMART" id="SM00456">
    <property type="entry name" value="WW"/>
    <property type="match status" value="2"/>
</dbReference>
<sequence length="501" mass="56654">MDIFNISIHSLSISHSRKKRSLYVVGDFDAYKQFKTELKKSSGEGECGWGEFKLNFEYQTKFIHKLDHKHFKLYLYKKKSLAADSLVGQFQVDLYTLATGPISHDVIFTKGNLGVGRFQFKLEMSHVNKVRISIPSLYISNLISKSSNDLVHHMEYSLNKNNVLKMPQIEGSTCPSWFNQVPIEQQLSLKDLVDSNICFTLKEQRSRDNNSGELLLPVKSIFSFIEGDMKCVKSFLVNVKGEKVCDITVKVQFNNIPQLSQMRGGIQTESGIRNAEPFFSGVPLPKLVGEISSEQQVQNPNQQQQAIKLPAGWEARYDNFGRVFYIDHNTKQTTWISPLVSQPVENKKRAEVSASRLPGSNGSGNESGPSTPVKSRPAPSKQDKDEAAKLIQKTFRKHKKEHYNKTVRNPKEFVTPVQQHTSIQQMYPSIYNSPSRQTFDINDPLPNGWEIRMDRFNRVYYVDHVNKTTTWSSPNIKPRAHSVMVGDGGGGSGGGGYAGYF</sequence>
<dbReference type="AlphaFoldDB" id="A0A8J4V296"/>
<dbReference type="Pfam" id="PF00397">
    <property type="entry name" value="WW"/>
    <property type="match status" value="2"/>
</dbReference>
<gene>
    <name evidence="7" type="ORF">CYY_007374</name>
</gene>
<proteinExistence type="predicted"/>
<organism evidence="7 8">
    <name type="scientific">Polysphondylium violaceum</name>
    <dbReference type="NCBI Taxonomy" id="133409"/>
    <lineage>
        <taxon>Eukaryota</taxon>
        <taxon>Amoebozoa</taxon>
        <taxon>Evosea</taxon>
        <taxon>Eumycetozoa</taxon>
        <taxon>Dictyostelia</taxon>
        <taxon>Dictyosteliales</taxon>
        <taxon>Dictyosteliaceae</taxon>
        <taxon>Polysphondylium</taxon>
    </lineage>
</organism>
<feature type="domain" description="WW" evidence="6">
    <location>
        <begin position="443"/>
        <end position="476"/>
    </location>
</feature>
<dbReference type="OrthoDB" id="67700at2759"/>
<reference evidence="7" key="1">
    <citation type="submission" date="2020-01" db="EMBL/GenBank/DDBJ databases">
        <title>Development of genomics and gene disruption for Polysphondylium violaceum indicates a role for the polyketide synthase stlB in stalk morphogenesis.</title>
        <authorList>
            <person name="Narita B."/>
            <person name="Kawabe Y."/>
            <person name="Kin K."/>
            <person name="Saito T."/>
            <person name="Gibbs R."/>
            <person name="Kuspa A."/>
            <person name="Muzny D."/>
            <person name="Queller D."/>
            <person name="Richards S."/>
            <person name="Strassman J."/>
            <person name="Sucgang R."/>
            <person name="Worley K."/>
            <person name="Schaap P."/>
        </authorList>
    </citation>
    <scope>NUCLEOTIDE SEQUENCE</scope>
    <source>
        <strain evidence="7">QSvi11</strain>
    </source>
</reference>
<feature type="region of interest" description="Disordered" evidence="5">
    <location>
        <begin position="344"/>
        <end position="386"/>
    </location>
</feature>
<evidence type="ECO:0000256" key="1">
    <source>
        <dbReference type="ARBA" id="ARBA00004123"/>
    </source>
</evidence>
<name>A0A8J4V296_9MYCE</name>